<keyword evidence="10" id="KW-0067">ATP-binding</keyword>
<keyword evidence="5 7" id="KW-0472">Membrane</keyword>
<name>A0A644ZP78_9ZZZZ</name>
<comment type="caution">
    <text evidence="10">The sequence shown here is derived from an EMBL/GenBank/DDBJ whole genome shotgun (WGS) entry which is preliminary data.</text>
</comment>
<dbReference type="GO" id="GO:0005886">
    <property type="term" value="C:plasma membrane"/>
    <property type="evidence" value="ECO:0007669"/>
    <property type="project" value="UniProtKB-SubCell"/>
</dbReference>
<evidence type="ECO:0000256" key="5">
    <source>
        <dbReference type="ARBA" id="ARBA00023136"/>
    </source>
</evidence>
<dbReference type="GO" id="GO:0022857">
    <property type="term" value="F:transmembrane transporter activity"/>
    <property type="evidence" value="ECO:0007669"/>
    <property type="project" value="TreeGrafter"/>
</dbReference>
<evidence type="ECO:0000259" key="8">
    <source>
        <dbReference type="Pfam" id="PF02687"/>
    </source>
</evidence>
<evidence type="ECO:0000259" key="9">
    <source>
        <dbReference type="Pfam" id="PF12704"/>
    </source>
</evidence>
<proteinExistence type="inferred from homology"/>
<keyword evidence="10" id="KW-0378">Hydrolase</keyword>
<comment type="subcellular location">
    <subcellularLocation>
        <location evidence="1">Cell membrane</location>
        <topology evidence="1">Multi-pass membrane protein</topology>
    </subcellularLocation>
</comment>
<feature type="domain" description="MacB-like periplasmic core" evidence="9">
    <location>
        <begin position="21"/>
        <end position="232"/>
    </location>
</feature>
<organism evidence="10">
    <name type="scientific">bioreactor metagenome</name>
    <dbReference type="NCBI Taxonomy" id="1076179"/>
    <lineage>
        <taxon>unclassified sequences</taxon>
        <taxon>metagenomes</taxon>
        <taxon>ecological metagenomes</taxon>
    </lineage>
</organism>
<dbReference type="EMBL" id="VSSQ01009831">
    <property type="protein sequence ID" value="MPM42715.1"/>
    <property type="molecule type" value="Genomic_DNA"/>
</dbReference>
<dbReference type="Pfam" id="PF12704">
    <property type="entry name" value="MacB_PCD"/>
    <property type="match status" value="1"/>
</dbReference>
<dbReference type="PANTHER" id="PTHR30572:SF4">
    <property type="entry name" value="ABC TRANSPORTER PERMEASE YTRF"/>
    <property type="match status" value="1"/>
</dbReference>
<dbReference type="Pfam" id="PF02687">
    <property type="entry name" value="FtsX"/>
    <property type="match status" value="1"/>
</dbReference>
<dbReference type="GO" id="GO:0005524">
    <property type="term" value="F:ATP binding"/>
    <property type="evidence" value="ECO:0007669"/>
    <property type="project" value="UniProtKB-KW"/>
</dbReference>
<evidence type="ECO:0000256" key="4">
    <source>
        <dbReference type="ARBA" id="ARBA00022989"/>
    </source>
</evidence>
<feature type="transmembrane region" description="Helical" evidence="7">
    <location>
        <begin position="354"/>
        <end position="373"/>
    </location>
</feature>
<dbReference type="EC" id="3.6.3.-" evidence="10"/>
<dbReference type="GO" id="GO:0016787">
    <property type="term" value="F:hydrolase activity"/>
    <property type="evidence" value="ECO:0007669"/>
    <property type="project" value="UniProtKB-KW"/>
</dbReference>
<comment type="similarity">
    <text evidence="6">Belongs to the ABC-4 integral membrane protein family.</text>
</comment>
<protein>
    <submittedName>
        <fullName evidence="10">Macrolide export ATP-binding/permease protein MacB</fullName>
        <ecNumber evidence="10">3.6.3.-</ecNumber>
    </submittedName>
</protein>
<feature type="domain" description="ABC3 transporter permease C-terminal" evidence="8">
    <location>
        <begin position="270"/>
        <end position="383"/>
    </location>
</feature>
<accession>A0A644ZP78</accession>
<keyword evidence="10" id="KW-0547">Nucleotide-binding</keyword>
<keyword evidence="2" id="KW-1003">Cell membrane</keyword>
<keyword evidence="4 7" id="KW-1133">Transmembrane helix</keyword>
<feature type="transmembrane region" description="Helical" evidence="7">
    <location>
        <begin position="313"/>
        <end position="342"/>
    </location>
</feature>
<dbReference type="AlphaFoldDB" id="A0A644ZP78"/>
<evidence type="ECO:0000256" key="6">
    <source>
        <dbReference type="ARBA" id="ARBA00038076"/>
    </source>
</evidence>
<evidence type="ECO:0000256" key="2">
    <source>
        <dbReference type="ARBA" id="ARBA00022475"/>
    </source>
</evidence>
<reference evidence="10" key="1">
    <citation type="submission" date="2019-08" db="EMBL/GenBank/DDBJ databases">
        <authorList>
            <person name="Kucharzyk K."/>
            <person name="Murdoch R.W."/>
            <person name="Higgins S."/>
            <person name="Loffler F."/>
        </authorList>
    </citation>
    <scope>NUCLEOTIDE SEQUENCE</scope>
</reference>
<evidence type="ECO:0000256" key="3">
    <source>
        <dbReference type="ARBA" id="ARBA00022692"/>
    </source>
</evidence>
<feature type="transmembrane region" description="Helical" evidence="7">
    <location>
        <begin position="21"/>
        <end position="42"/>
    </location>
</feature>
<dbReference type="PANTHER" id="PTHR30572">
    <property type="entry name" value="MEMBRANE COMPONENT OF TRANSPORTER-RELATED"/>
    <property type="match status" value="1"/>
</dbReference>
<dbReference type="InterPro" id="IPR050250">
    <property type="entry name" value="Macrolide_Exporter_MacB"/>
</dbReference>
<dbReference type="InterPro" id="IPR003838">
    <property type="entry name" value="ABC3_permease_C"/>
</dbReference>
<feature type="transmembrane region" description="Helical" evidence="7">
    <location>
        <begin position="267"/>
        <end position="292"/>
    </location>
</feature>
<gene>
    <name evidence="10" type="primary">macB_55</name>
    <name evidence="10" type="ORF">SDC9_89384</name>
</gene>
<evidence type="ECO:0000256" key="1">
    <source>
        <dbReference type="ARBA" id="ARBA00004651"/>
    </source>
</evidence>
<evidence type="ECO:0000313" key="10">
    <source>
        <dbReference type="EMBL" id="MPM42715.1"/>
    </source>
</evidence>
<keyword evidence="3 7" id="KW-0812">Transmembrane</keyword>
<sequence>MSIRQSFLLALKALSTSKMRSLLTMLGIIIGVAAVIIIISLGDGMNAMINEQFEKMGSNLLQVYVMGRGSSRTVDDKDMFDLTEKYPEYIKAASPSVAVSATLKVGNETYTSTITGVSEEYLTIKALEMAQGRFIQYIDVARLQNVCVIGSYVNQEDFRNSGLGQTLSLNGNEYTVVGVLTESADNTSSGDDNSVYIPYTNATRLNGNSRITQYLFSAADKDSSIKAKALIESKLQKVFEDDDAYMVISMSEMMDVMGTIQGTVMTVLVAIAAISLLVGGIGIMNIMLVSVTERTREIGIRKSLGARGRDIRMQFIIEAGTTSAVGGIVGIILGISLAGIAGKIVGITAIPSPTAILLSVGVSVAVGVVFGYLPAGKAAKLNPIDALRYE</sequence>
<evidence type="ECO:0000256" key="7">
    <source>
        <dbReference type="SAM" id="Phobius"/>
    </source>
</evidence>
<dbReference type="InterPro" id="IPR025857">
    <property type="entry name" value="MacB_PCD"/>
</dbReference>